<evidence type="ECO:0000256" key="2">
    <source>
        <dbReference type="SAM" id="SignalP"/>
    </source>
</evidence>
<keyword evidence="4" id="KW-1185">Reference proteome</keyword>
<organism evidence="3 4">
    <name type="scientific">Penicillium angulare</name>
    <dbReference type="NCBI Taxonomy" id="116970"/>
    <lineage>
        <taxon>Eukaryota</taxon>
        <taxon>Fungi</taxon>
        <taxon>Dikarya</taxon>
        <taxon>Ascomycota</taxon>
        <taxon>Pezizomycotina</taxon>
        <taxon>Eurotiomycetes</taxon>
        <taxon>Eurotiomycetidae</taxon>
        <taxon>Eurotiales</taxon>
        <taxon>Aspergillaceae</taxon>
        <taxon>Penicillium</taxon>
    </lineage>
</organism>
<evidence type="ECO:0000256" key="1">
    <source>
        <dbReference type="SAM" id="Phobius"/>
    </source>
</evidence>
<dbReference type="InterPro" id="IPR019433">
    <property type="entry name" value="GPI_ManTrfase_II_coact_Pga1"/>
</dbReference>
<dbReference type="GO" id="GO:0005789">
    <property type="term" value="C:endoplasmic reticulum membrane"/>
    <property type="evidence" value="ECO:0007669"/>
    <property type="project" value="TreeGrafter"/>
</dbReference>
<keyword evidence="1" id="KW-1133">Transmembrane helix</keyword>
<dbReference type="GO" id="GO:0006506">
    <property type="term" value="P:GPI anchor biosynthetic process"/>
    <property type="evidence" value="ECO:0007669"/>
    <property type="project" value="TreeGrafter"/>
</dbReference>
<sequence>MHHNITNFLGLILLFTNIALANVEKTIFLAPHPSTVPSGQPDLDDLGLERLSPQNPAIRTELNASFPSTETPEGTESWFFLENLKPGQRYEVRVCYLSTQPTSFTLSTHPLENTIEDTSLLSSLGIFSTARLATLDERLQENIIMRRESVRSASASSSPDTSIVTDSVLFLRVRAAAEYFSHEKALMETVPPVAVDLILDPFLFNVFPRSLVPTAGWIVIVALVAFLVARWVGGEIGRVIGGARVLESESEVREDKKGK</sequence>
<dbReference type="GO" id="GO:0031501">
    <property type="term" value="C:mannosyltransferase complex"/>
    <property type="evidence" value="ECO:0007669"/>
    <property type="project" value="TreeGrafter"/>
</dbReference>
<keyword evidence="1" id="KW-0472">Membrane</keyword>
<dbReference type="OrthoDB" id="3360032at2759"/>
<accession>A0A9W9KJ03</accession>
<dbReference type="AlphaFoldDB" id="A0A9W9KJ03"/>
<protein>
    <submittedName>
        <fullName evidence="3">Uncharacterized protein</fullName>
    </submittedName>
</protein>
<dbReference type="GO" id="GO:0000030">
    <property type="term" value="F:mannosyltransferase activity"/>
    <property type="evidence" value="ECO:0007669"/>
    <property type="project" value="TreeGrafter"/>
</dbReference>
<keyword evidence="2" id="KW-0732">Signal</keyword>
<feature type="transmembrane region" description="Helical" evidence="1">
    <location>
        <begin position="211"/>
        <end position="232"/>
    </location>
</feature>
<feature type="chain" id="PRO_5040854235" evidence="2">
    <location>
        <begin position="22"/>
        <end position="259"/>
    </location>
</feature>
<dbReference type="Proteomes" id="UP001149165">
    <property type="component" value="Unassembled WGS sequence"/>
</dbReference>
<gene>
    <name evidence="3" type="ORF">N7456_005109</name>
</gene>
<evidence type="ECO:0000313" key="3">
    <source>
        <dbReference type="EMBL" id="KAJ5108434.1"/>
    </source>
</evidence>
<keyword evidence="1" id="KW-0812">Transmembrane</keyword>
<reference evidence="3" key="1">
    <citation type="submission" date="2022-11" db="EMBL/GenBank/DDBJ databases">
        <authorList>
            <person name="Petersen C."/>
        </authorList>
    </citation>
    <scope>NUCLEOTIDE SEQUENCE</scope>
    <source>
        <strain evidence="3">IBT 30069</strain>
    </source>
</reference>
<dbReference type="EMBL" id="JAPQKH010000003">
    <property type="protein sequence ID" value="KAJ5108434.1"/>
    <property type="molecule type" value="Genomic_DNA"/>
</dbReference>
<reference evidence="3" key="2">
    <citation type="journal article" date="2023" name="IMA Fungus">
        <title>Comparative genomic study of the Penicillium genus elucidates a diverse pangenome and 15 lateral gene transfer events.</title>
        <authorList>
            <person name="Petersen C."/>
            <person name="Sorensen T."/>
            <person name="Nielsen M.R."/>
            <person name="Sondergaard T.E."/>
            <person name="Sorensen J.L."/>
            <person name="Fitzpatrick D.A."/>
            <person name="Frisvad J.C."/>
            <person name="Nielsen K.L."/>
        </authorList>
    </citation>
    <scope>NUCLEOTIDE SEQUENCE</scope>
    <source>
        <strain evidence="3">IBT 30069</strain>
    </source>
</reference>
<dbReference type="PANTHER" id="PTHR28022">
    <property type="entry name" value="GPI MANNOSYLTRANSFERASE 2 SUBUNIT PGA1"/>
    <property type="match status" value="1"/>
</dbReference>
<name>A0A9W9KJ03_9EURO</name>
<comment type="caution">
    <text evidence="3">The sequence shown here is derived from an EMBL/GenBank/DDBJ whole genome shotgun (WGS) entry which is preliminary data.</text>
</comment>
<proteinExistence type="predicted"/>
<evidence type="ECO:0000313" key="4">
    <source>
        <dbReference type="Proteomes" id="UP001149165"/>
    </source>
</evidence>
<dbReference type="PANTHER" id="PTHR28022:SF1">
    <property type="entry name" value="GPI MANNOSYLTRANSFERASE 2 SUBUNIT PGA1"/>
    <property type="match status" value="1"/>
</dbReference>
<feature type="signal peptide" evidence="2">
    <location>
        <begin position="1"/>
        <end position="21"/>
    </location>
</feature>